<dbReference type="Proteomes" id="UP000068164">
    <property type="component" value="Unassembled WGS sequence"/>
</dbReference>
<proteinExistence type="predicted"/>
<keyword evidence="2" id="KW-1185">Reference proteome</keyword>
<gene>
    <name evidence="1" type="ORF">AS026_12465</name>
</gene>
<organism evidence="1 2">
    <name type="scientific">Rhizobium altiplani</name>
    <dbReference type="NCBI Taxonomy" id="1864509"/>
    <lineage>
        <taxon>Bacteria</taxon>
        <taxon>Pseudomonadati</taxon>
        <taxon>Pseudomonadota</taxon>
        <taxon>Alphaproteobacteria</taxon>
        <taxon>Hyphomicrobiales</taxon>
        <taxon>Rhizobiaceae</taxon>
        <taxon>Rhizobium/Agrobacterium group</taxon>
        <taxon>Rhizobium</taxon>
    </lineage>
</organism>
<dbReference type="AlphaFoldDB" id="A0A109JFG7"/>
<sequence>MTKLITDIKLAQFELPYLDRVDRRNLVGRIVDELRFYRSRKLGELALDRYLRLDALIKCVSLMIADIAEMDDAEFQSVLNEFAKLVALLENLASAGKKAATLH</sequence>
<accession>A0A109JFG7</accession>
<comment type="caution">
    <text evidence="1">The sequence shown here is derived from an EMBL/GenBank/DDBJ whole genome shotgun (WGS) entry which is preliminary data.</text>
</comment>
<protein>
    <submittedName>
        <fullName evidence="1">Uncharacterized protein</fullName>
    </submittedName>
</protein>
<reference evidence="1 2" key="1">
    <citation type="submission" date="2015-11" db="EMBL/GenBank/DDBJ databases">
        <title>Draft Genome Sequence of the Strain BR 10423 (Rhizobium sp.) isolated from nodules of Mimosa pudica.</title>
        <authorList>
            <person name="Barauna A.C."/>
            <person name="Zilli J.E."/>
            <person name="Simoes-Araujo J.L."/>
            <person name="Reis V.M."/>
            <person name="James E.K."/>
            <person name="Reis F.B.Jr."/>
            <person name="Rouws L.F."/>
            <person name="Passos S.R."/>
            <person name="Gois S.R."/>
        </authorList>
    </citation>
    <scope>NUCLEOTIDE SEQUENCE [LARGE SCALE GENOMIC DNA]</scope>
    <source>
        <strain evidence="1 2">BR10423</strain>
    </source>
</reference>
<evidence type="ECO:0000313" key="1">
    <source>
        <dbReference type="EMBL" id="KWV47890.1"/>
    </source>
</evidence>
<dbReference type="RefSeq" id="WP_062371892.1">
    <property type="nucleotide sequence ID" value="NZ_LNCD01000101.1"/>
</dbReference>
<evidence type="ECO:0000313" key="2">
    <source>
        <dbReference type="Proteomes" id="UP000068164"/>
    </source>
</evidence>
<dbReference type="EMBL" id="LNCD01000101">
    <property type="protein sequence ID" value="KWV47890.1"/>
    <property type="molecule type" value="Genomic_DNA"/>
</dbReference>
<name>A0A109JFG7_9HYPH</name>